<comment type="caution">
    <text evidence="9">The sequence shown here is derived from an EMBL/GenBank/DDBJ whole genome shotgun (WGS) entry which is preliminary data.</text>
</comment>
<protein>
    <recommendedName>
        <fullName evidence="8">Cation efflux protein transmembrane domain-containing protein</fullName>
    </recommendedName>
</protein>
<feature type="region of interest" description="Disordered" evidence="6">
    <location>
        <begin position="373"/>
        <end position="393"/>
    </location>
</feature>
<evidence type="ECO:0000256" key="6">
    <source>
        <dbReference type="SAM" id="MobiDB-lite"/>
    </source>
</evidence>
<proteinExistence type="predicted"/>
<evidence type="ECO:0000259" key="8">
    <source>
        <dbReference type="Pfam" id="PF01545"/>
    </source>
</evidence>
<keyword evidence="4 7" id="KW-1133">Transmembrane helix</keyword>
<organism evidence="9 10">
    <name type="scientific">Stentor coeruleus</name>
    <dbReference type="NCBI Taxonomy" id="5963"/>
    <lineage>
        <taxon>Eukaryota</taxon>
        <taxon>Sar</taxon>
        <taxon>Alveolata</taxon>
        <taxon>Ciliophora</taxon>
        <taxon>Postciliodesmatophora</taxon>
        <taxon>Heterotrichea</taxon>
        <taxon>Heterotrichida</taxon>
        <taxon>Stentoridae</taxon>
        <taxon>Stentor</taxon>
    </lineage>
</organism>
<dbReference type="EMBL" id="MPUH01000111">
    <property type="protein sequence ID" value="OMJ90077.1"/>
    <property type="molecule type" value="Genomic_DNA"/>
</dbReference>
<dbReference type="GO" id="GO:0006829">
    <property type="term" value="P:zinc ion transport"/>
    <property type="evidence" value="ECO:0007669"/>
    <property type="project" value="InterPro"/>
</dbReference>
<sequence>MKVFRIFRGVSELKDINKSMIKRELAADGIQNALKAAAFYFSGSQAVKAELMRASIDFLNHIVMLSANSQSLQKPDENYNYGYKKVKNMAVLLPGVCFGISGIYNIISPMIALYTGLGIPELHFNTTSLSIIFLSSIGEFYLYYKNLGDISQDNNLSFYRRWIERSKLSYSIILKQKSVDPIQDAIVTENVLAITGVSMPILTSLACYATGLNWIDLVGEASNGIVQIYLGYLICKENIEILSGRSIDLENKIKIVNILKDRGEISDIADFKTEYIGGHSLKISAAVKYNSREVANNIIEVFESDIKKITQDPLKQQEIRELLVKSTDLLFTHTAEIIKNMEEDVQKQFPNATEIDLELAKSNIKTEYEGVVSLSSSSDSDGDEVTKVDIINK</sequence>
<dbReference type="GO" id="GO:0005783">
    <property type="term" value="C:endoplasmic reticulum"/>
    <property type="evidence" value="ECO:0007669"/>
    <property type="project" value="TreeGrafter"/>
</dbReference>
<evidence type="ECO:0000313" key="10">
    <source>
        <dbReference type="Proteomes" id="UP000187209"/>
    </source>
</evidence>
<evidence type="ECO:0000313" key="9">
    <source>
        <dbReference type="EMBL" id="OMJ90077.1"/>
    </source>
</evidence>
<reference evidence="9 10" key="1">
    <citation type="submission" date="2016-11" db="EMBL/GenBank/DDBJ databases">
        <title>The macronuclear genome of Stentor coeruleus: a giant cell with tiny introns.</title>
        <authorList>
            <person name="Slabodnick M."/>
            <person name="Ruby J.G."/>
            <person name="Reiff S.B."/>
            <person name="Swart E.C."/>
            <person name="Gosai S."/>
            <person name="Prabakaran S."/>
            <person name="Witkowska E."/>
            <person name="Larue G.E."/>
            <person name="Fisher S."/>
            <person name="Freeman R.M."/>
            <person name="Gunawardena J."/>
            <person name="Chu W."/>
            <person name="Stover N.A."/>
            <person name="Gregory B.D."/>
            <person name="Nowacki M."/>
            <person name="Derisi J."/>
            <person name="Roy S.W."/>
            <person name="Marshall W.F."/>
            <person name="Sood P."/>
        </authorList>
    </citation>
    <scope>NUCLEOTIDE SEQUENCE [LARGE SCALE GENOMIC DNA]</scope>
    <source>
        <strain evidence="9">WM001</strain>
    </source>
</reference>
<dbReference type="Pfam" id="PF01545">
    <property type="entry name" value="Cation_efflux"/>
    <property type="match status" value="1"/>
</dbReference>
<feature type="domain" description="Cation efflux protein transmembrane" evidence="8">
    <location>
        <begin position="25"/>
        <end position="242"/>
    </location>
</feature>
<keyword evidence="2" id="KW-0813">Transport</keyword>
<dbReference type="OrthoDB" id="435980at2759"/>
<evidence type="ECO:0000256" key="1">
    <source>
        <dbReference type="ARBA" id="ARBA00004141"/>
    </source>
</evidence>
<dbReference type="InterPro" id="IPR058533">
    <property type="entry name" value="Cation_efflux_TM"/>
</dbReference>
<evidence type="ECO:0000256" key="4">
    <source>
        <dbReference type="ARBA" id="ARBA00022989"/>
    </source>
</evidence>
<evidence type="ECO:0000256" key="7">
    <source>
        <dbReference type="SAM" id="Phobius"/>
    </source>
</evidence>
<dbReference type="InterPro" id="IPR040177">
    <property type="entry name" value="SLC30A9"/>
</dbReference>
<dbReference type="Proteomes" id="UP000187209">
    <property type="component" value="Unassembled WGS sequence"/>
</dbReference>
<keyword evidence="5 7" id="KW-0472">Membrane</keyword>
<dbReference type="PANTHER" id="PTHR13414:SF9">
    <property type="entry name" value="PROTON-COUPLED ZINC ANTIPORTER SLC30A9, MITOCHONDRIAL"/>
    <property type="match status" value="1"/>
</dbReference>
<feature type="transmembrane region" description="Helical" evidence="7">
    <location>
        <begin position="126"/>
        <end position="144"/>
    </location>
</feature>
<dbReference type="InterPro" id="IPR027469">
    <property type="entry name" value="Cation_efflux_TMD_sf"/>
</dbReference>
<dbReference type="PANTHER" id="PTHR13414">
    <property type="entry name" value="HUEL-CATION TRANSPORTER"/>
    <property type="match status" value="1"/>
</dbReference>
<evidence type="ECO:0000256" key="5">
    <source>
        <dbReference type="ARBA" id="ARBA00023136"/>
    </source>
</evidence>
<dbReference type="GO" id="GO:0016020">
    <property type="term" value="C:membrane"/>
    <property type="evidence" value="ECO:0007669"/>
    <property type="project" value="UniProtKB-SubCell"/>
</dbReference>
<keyword evidence="3 7" id="KW-0812">Transmembrane</keyword>
<dbReference type="GO" id="GO:0008324">
    <property type="term" value="F:monoatomic cation transmembrane transporter activity"/>
    <property type="evidence" value="ECO:0007669"/>
    <property type="project" value="InterPro"/>
</dbReference>
<evidence type="ECO:0000256" key="2">
    <source>
        <dbReference type="ARBA" id="ARBA00022448"/>
    </source>
</evidence>
<feature type="compositionally biased region" description="Basic and acidic residues" evidence="6">
    <location>
        <begin position="384"/>
        <end position="393"/>
    </location>
</feature>
<keyword evidence="10" id="KW-1185">Reference proteome</keyword>
<comment type="subcellular location">
    <subcellularLocation>
        <location evidence="1">Membrane</location>
        <topology evidence="1">Multi-pass membrane protein</topology>
    </subcellularLocation>
</comment>
<dbReference type="AlphaFoldDB" id="A0A1R2CM34"/>
<accession>A0A1R2CM34</accession>
<evidence type="ECO:0000256" key="3">
    <source>
        <dbReference type="ARBA" id="ARBA00022692"/>
    </source>
</evidence>
<name>A0A1R2CM34_9CILI</name>
<gene>
    <name evidence="9" type="ORF">SteCoe_7662</name>
</gene>
<dbReference type="GO" id="GO:0006882">
    <property type="term" value="P:intracellular zinc ion homeostasis"/>
    <property type="evidence" value="ECO:0007669"/>
    <property type="project" value="TreeGrafter"/>
</dbReference>
<feature type="transmembrane region" description="Helical" evidence="7">
    <location>
        <begin position="91"/>
        <end position="114"/>
    </location>
</feature>
<dbReference type="Gene3D" id="1.20.1510.10">
    <property type="entry name" value="Cation efflux protein transmembrane domain"/>
    <property type="match status" value="1"/>
</dbReference>
<dbReference type="SUPFAM" id="SSF161111">
    <property type="entry name" value="Cation efflux protein transmembrane domain-like"/>
    <property type="match status" value="1"/>
</dbReference>